<evidence type="ECO:0000313" key="5">
    <source>
        <dbReference type="Proteomes" id="UP000316541"/>
    </source>
</evidence>
<gene>
    <name evidence="4" type="ORF">FLX08_31790</name>
</gene>
<evidence type="ECO:0000313" key="4">
    <source>
        <dbReference type="EMBL" id="TQS16169.1"/>
    </source>
</evidence>
<dbReference type="GO" id="GO:0008168">
    <property type="term" value="F:methyltransferase activity"/>
    <property type="evidence" value="ECO:0007669"/>
    <property type="project" value="UniProtKB-KW"/>
</dbReference>
<keyword evidence="2 4" id="KW-0808">Transferase</keyword>
<feature type="domain" description="Methyltransferase" evidence="3">
    <location>
        <begin position="60"/>
        <end position="156"/>
    </location>
</feature>
<sequence length="217" mass="23410">MQTTGTSLKQRVIGYLVDQAHRPRGFVGWANGRLFALRPSNRKRNVWAVALLDVRPTDRVLEIGFGPGIAIAAFAARAVRGHVFGVDHSRAMVRQAARRNAAAIRAGRVHLVQASVERLPSFGDPLDAILAVNSVGFWPGPVERLGELRRLLRPGGRIALVSQPRCPGATRDTTARAAQELQDLLTRAGFTRPRVETLDLDPPVACVLAVNPAGGPS</sequence>
<dbReference type="PANTHER" id="PTHR43861">
    <property type="entry name" value="TRANS-ACONITATE 2-METHYLTRANSFERASE-RELATED"/>
    <property type="match status" value="1"/>
</dbReference>
<proteinExistence type="predicted"/>
<dbReference type="GO" id="GO:0032259">
    <property type="term" value="P:methylation"/>
    <property type="evidence" value="ECO:0007669"/>
    <property type="project" value="UniProtKB-KW"/>
</dbReference>
<dbReference type="SUPFAM" id="SSF53335">
    <property type="entry name" value="S-adenosyl-L-methionine-dependent methyltransferases"/>
    <property type="match status" value="1"/>
</dbReference>
<comment type="caution">
    <text evidence="4">The sequence shown here is derived from an EMBL/GenBank/DDBJ whole genome shotgun (WGS) entry which is preliminary data.</text>
</comment>
<name>A0A544YHF2_9ACTN</name>
<evidence type="ECO:0000259" key="3">
    <source>
        <dbReference type="Pfam" id="PF13649"/>
    </source>
</evidence>
<reference evidence="4 5" key="1">
    <citation type="submission" date="2019-07" db="EMBL/GenBank/DDBJ databases">
        <title>Microbispora hainanensis DSM 45428.</title>
        <authorList>
            <person name="Thawai C."/>
        </authorList>
    </citation>
    <scope>NUCLEOTIDE SEQUENCE [LARGE SCALE GENOMIC DNA]</scope>
    <source>
        <strain evidence="4 5">DSM 45428</strain>
    </source>
</reference>
<dbReference type="EMBL" id="VIRM01000052">
    <property type="protein sequence ID" value="TQS16169.1"/>
    <property type="molecule type" value="Genomic_DNA"/>
</dbReference>
<organism evidence="4 5">
    <name type="scientific">Microbispora hainanensis</name>
    <dbReference type="NCBI Taxonomy" id="568844"/>
    <lineage>
        <taxon>Bacteria</taxon>
        <taxon>Bacillati</taxon>
        <taxon>Actinomycetota</taxon>
        <taxon>Actinomycetes</taxon>
        <taxon>Streptosporangiales</taxon>
        <taxon>Streptosporangiaceae</taxon>
        <taxon>Microbispora</taxon>
    </lineage>
</organism>
<accession>A0A544YHF2</accession>
<dbReference type="Pfam" id="PF13649">
    <property type="entry name" value="Methyltransf_25"/>
    <property type="match status" value="1"/>
</dbReference>
<evidence type="ECO:0000256" key="2">
    <source>
        <dbReference type="ARBA" id="ARBA00022679"/>
    </source>
</evidence>
<dbReference type="PANTHER" id="PTHR43861:SF1">
    <property type="entry name" value="TRANS-ACONITATE 2-METHYLTRANSFERASE"/>
    <property type="match status" value="1"/>
</dbReference>
<dbReference type="Gene3D" id="3.40.50.150">
    <property type="entry name" value="Vaccinia Virus protein VP39"/>
    <property type="match status" value="1"/>
</dbReference>
<dbReference type="InterPro" id="IPR041698">
    <property type="entry name" value="Methyltransf_25"/>
</dbReference>
<dbReference type="InterPro" id="IPR029063">
    <property type="entry name" value="SAM-dependent_MTases_sf"/>
</dbReference>
<protein>
    <submittedName>
        <fullName evidence="4">Class I SAM-dependent methyltransferase</fullName>
    </submittedName>
</protein>
<dbReference type="AlphaFoldDB" id="A0A544YHF2"/>
<evidence type="ECO:0000256" key="1">
    <source>
        <dbReference type="ARBA" id="ARBA00022603"/>
    </source>
</evidence>
<dbReference type="Proteomes" id="UP000316541">
    <property type="component" value="Unassembled WGS sequence"/>
</dbReference>
<keyword evidence="1 4" id="KW-0489">Methyltransferase</keyword>